<evidence type="ECO:0000256" key="5">
    <source>
        <dbReference type="ARBA" id="ARBA00048819"/>
    </source>
</evidence>
<dbReference type="PANTHER" id="PTHR34378">
    <property type="entry name" value="GLUTAMATE--CYSTEINE LIGASE, CHLOROPLASTIC"/>
    <property type="match status" value="1"/>
</dbReference>
<proteinExistence type="predicted"/>
<accession>A0AA96VFA9</accession>
<dbReference type="InterPro" id="IPR035434">
    <property type="entry name" value="GCL_bact_plant"/>
</dbReference>
<dbReference type="InterPro" id="IPR014746">
    <property type="entry name" value="Gln_synth/guanido_kin_cat_dom"/>
</dbReference>
<keyword evidence="4" id="KW-0067">ATP-binding</keyword>
<keyword evidence="7" id="KW-1185">Reference proteome</keyword>
<dbReference type="AlphaFoldDB" id="A0AA96VFA9"/>
<dbReference type="PANTHER" id="PTHR34378:SF1">
    <property type="entry name" value="GLUTAMATE--CYSTEINE LIGASE, CHLOROPLASTIC"/>
    <property type="match status" value="1"/>
</dbReference>
<dbReference type="EC" id="6.3.2.2" evidence="1"/>
<evidence type="ECO:0000256" key="2">
    <source>
        <dbReference type="ARBA" id="ARBA00022598"/>
    </source>
</evidence>
<name>A0AA96VFA9_9STRE</name>
<dbReference type="GO" id="GO:0004357">
    <property type="term" value="F:glutamate-cysteine ligase activity"/>
    <property type="evidence" value="ECO:0007669"/>
    <property type="project" value="UniProtKB-EC"/>
</dbReference>
<evidence type="ECO:0000313" key="7">
    <source>
        <dbReference type="Proteomes" id="UP001304088"/>
    </source>
</evidence>
<dbReference type="InterPro" id="IPR006336">
    <property type="entry name" value="GCS2"/>
</dbReference>
<dbReference type="SUPFAM" id="SSF55931">
    <property type="entry name" value="Glutamine synthetase/guanido kinase"/>
    <property type="match status" value="1"/>
</dbReference>
<sequence>MSLSKQLLFKRYIQPIPQEKELYIGVELEFPIVSKAGRGTKSQDMVSLLSDLMAPLQAIATAWDDAGNIIGIQTPAKDMLVFEVTYTTLEIAFEKASNLHQIVDRFQDYLPIIQGILSEKGYELQGKGLHPYWKENDYSPIPIGRYKLLMAYLALGKSRKDCHSFLDYAGFIHGNQVQFDVDRTSVLPVLNFFNLLEPVKAYLFANSGQDEIVQGLTIARDFLWEKSMHGVISKNVGPFDWGFDQLDDYLDVLDQSAMFCCQRDGVDYYFPPMTVSDYFQAESIQATDLLGQTSALIPQNEDIQYHRAYHYQLLTTRSTVELRSVCAQPFDQSFVPTAFQLGLLINRTKAEKLISNHLLYREQKFDIPQMRHLFSKKYLDSTTKSQMHQLSKELVILAEEGLQMRDYGEEIYLQSLKEKLDQ</sequence>
<dbReference type="RefSeq" id="WP_248028204.1">
    <property type="nucleotide sequence ID" value="NZ_CP118733.1"/>
</dbReference>
<keyword evidence="2 6" id="KW-0436">Ligase</keyword>
<gene>
    <name evidence="6" type="ORF">PXH68_00480</name>
</gene>
<evidence type="ECO:0000313" key="6">
    <source>
        <dbReference type="EMBL" id="WNY47228.1"/>
    </source>
</evidence>
<dbReference type="Proteomes" id="UP001304088">
    <property type="component" value="Chromosome"/>
</dbReference>
<dbReference type="GO" id="GO:0005524">
    <property type="term" value="F:ATP binding"/>
    <property type="evidence" value="ECO:0007669"/>
    <property type="project" value="UniProtKB-KW"/>
</dbReference>
<dbReference type="EMBL" id="CP118733">
    <property type="protein sequence ID" value="WNY47228.1"/>
    <property type="molecule type" value="Genomic_DNA"/>
</dbReference>
<organism evidence="6 7">
    <name type="scientific">Streptococcus suivaginalis</name>
    <dbReference type="NCBI Taxonomy" id="3028082"/>
    <lineage>
        <taxon>Bacteria</taxon>
        <taxon>Bacillati</taxon>
        <taxon>Bacillota</taxon>
        <taxon>Bacilli</taxon>
        <taxon>Lactobacillales</taxon>
        <taxon>Streptococcaceae</taxon>
        <taxon>Streptococcus</taxon>
    </lineage>
</organism>
<reference evidence="6 7" key="1">
    <citation type="submission" date="2023-02" db="EMBL/GenBank/DDBJ databases">
        <title>Streptococcus sp. Genome Sequencing and Assembly.</title>
        <authorList>
            <person name="Shore S.M."/>
            <person name="Nicholson T.L."/>
        </authorList>
    </citation>
    <scope>NUCLEOTIDE SEQUENCE [LARGE SCALE GENOMIC DNA]</scope>
    <source>
        <strain evidence="6 7">29896</strain>
    </source>
</reference>
<comment type="catalytic activity">
    <reaction evidence="5">
        <text>L-cysteine + L-glutamate + ATP = gamma-L-glutamyl-L-cysteine + ADP + phosphate + H(+)</text>
        <dbReference type="Rhea" id="RHEA:13285"/>
        <dbReference type="ChEBI" id="CHEBI:15378"/>
        <dbReference type="ChEBI" id="CHEBI:29985"/>
        <dbReference type="ChEBI" id="CHEBI:30616"/>
        <dbReference type="ChEBI" id="CHEBI:35235"/>
        <dbReference type="ChEBI" id="CHEBI:43474"/>
        <dbReference type="ChEBI" id="CHEBI:58173"/>
        <dbReference type="ChEBI" id="CHEBI:456216"/>
        <dbReference type="EC" id="6.3.2.2"/>
    </reaction>
</comment>
<dbReference type="Pfam" id="PF04107">
    <property type="entry name" value="GCS2"/>
    <property type="match status" value="1"/>
</dbReference>
<dbReference type="GO" id="GO:0006750">
    <property type="term" value="P:glutathione biosynthetic process"/>
    <property type="evidence" value="ECO:0007669"/>
    <property type="project" value="InterPro"/>
</dbReference>
<dbReference type="KEGG" id="ssuv:PXH68_00480"/>
<dbReference type="Gene3D" id="3.30.590.20">
    <property type="match status" value="1"/>
</dbReference>
<keyword evidence="3" id="KW-0547">Nucleotide-binding</keyword>
<evidence type="ECO:0000256" key="4">
    <source>
        <dbReference type="ARBA" id="ARBA00022840"/>
    </source>
</evidence>
<evidence type="ECO:0000256" key="1">
    <source>
        <dbReference type="ARBA" id="ARBA00012220"/>
    </source>
</evidence>
<protein>
    <recommendedName>
        <fullName evidence="1">glutamate--cysteine ligase</fullName>
        <ecNumber evidence="1">6.3.2.2</ecNumber>
    </recommendedName>
</protein>
<evidence type="ECO:0000256" key="3">
    <source>
        <dbReference type="ARBA" id="ARBA00022741"/>
    </source>
</evidence>